<gene>
    <name evidence="9" type="ORF">OP10G_2240</name>
</gene>
<evidence type="ECO:0000256" key="6">
    <source>
        <dbReference type="PIRNR" id="PIRNR001123"/>
    </source>
</evidence>
<dbReference type="GO" id="GO:0006508">
    <property type="term" value="P:proteolysis"/>
    <property type="evidence" value="ECO:0007669"/>
    <property type="project" value="UniProtKB-KW"/>
</dbReference>
<dbReference type="Proteomes" id="UP000027982">
    <property type="component" value="Chromosome"/>
</dbReference>
<reference evidence="9 10" key="1">
    <citation type="journal article" date="2014" name="PLoS ONE">
        <title>The first complete genome sequence of the class fimbriimonadia in the phylum armatimonadetes.</title>
        <authorList>
            <person name="Hu Z.Y."/>
            <person name="Wang Y.Z."/>
            <person name="Im W.T."/>
            <person name="Wang S.Y."/>
            <person name="Zhao G.P."/>
            <person name="Zheng H.J."/>
            <person name="Quan Z.X."/>
        </authorList>
    </citation>
    <scope>NUCLEOTIDE SEQUENCE [LARGE SCALE GENOMIC DNA]</scope>
    <source>
        <strain evidence="9">Gsoil 348</strain>
    </source>
</reference>
<feature type="binding site" evidence="8">
    <location>
        <position position="181"/>
    </location>
    <ligand>
        <name>Zn(2+)</name>
        <dbReference type="ChEBI" id="CHEBI:29105"/>
        <label>1</label>
    </ligand>
</feature>
<dbReference type="PANTHER" id="PTHR32481">
    <property type="entry name" value="AMINOPEPTIDASE"/>
    <property type="match status" value="1"/>
</dbReference>
<dbReference type="Pfam" id="PF05343">
    <property type="entry name" value="Peptidase_M42"/>
    <property type="match status" value="1"/>
</dbReference>
<feature type="binding site" evidence="8">
    <location>
        <position position="181"/>
    </location>
    <ligand>
        <name>Zn(2+)</name>
        <dbReference type="ChEBI" id="CHEBI:29105"/>
        <label>2</label>
    </ligand>
</feature>
<dbReference type="PIRSF" id="PIRSF001123">
    <property type="entry name" value="PepA_GA"/>
    <property type="match status" value="1"/>
</dbReference>
<dbReference type="InterPro" id="IPR008007">
    <property type="entry name" value="Peptidase_M42"/>
</dbReference>
<evidence type="ECO:0000256" key="8">
    <source>
        <dbReference type="PIRSR" id="PIRSR001123-2"/>
    </source>
</evidence>
<sequence>MDPIALLEELTSIPGPPGQEEAVAEALWRHVEYMGLQPEVDAKGNLLVWIGSGAPNVVVTAHMDEIAMIVREVRPDGSLAVTRLGGMHPWKLGEGPVDILARGDSLPGVLGFGGIHTEDPSSNVVKARDKGLEWDAASVFTGRSAEELAERGVRPGTRVVVSRSRRKLTYLGDHVAGYFMDDRADLVSWLLALEHLKDLEINVLFAATASEEVGGEGALFLLHRVWPAVVIALELGALVPDAQADLSPTPTVWALDGYGATTAADLDLLADIGRELNMDLQFQAFSRGGSDASLAASRGLCARPITLGIPMANSHGYEIIHRDSMSELARLTSRLIRVLV</sequence>
<evidence type="ECO:0000313" key="10">
    <source>
        <dbReference type="Proteomes" id="UP000027982"/>
    </source>
</evidence>
<dbReference type="SUPFAM" id="SSF53187">
    <property type="entry name" value="Zn-dependent exopeptidases"/>
    <property type="match status" value="1"/>
</dbReference>
<dbReference type="Gene3D" id="3.40.630.10">
    <property type="entry name" value="Zn peptidases"/>
    <property type="match status" value="1"/>
</dbReference>
<dbReference type="InterPro" id="IPR023367">
    <property type="entry name" value="Peptidase_M42_dom2"/>
</dbReference>
<dbReference type="KEGG" id="fgi:OP10G_2240"/>
<evidence type="ECO:0000313" key="9">
    <source>
        <dbReference type="EMBL" id="AIE85608.1"/>
    </source>
</evidence>
<keyword evidence="4 8" id="KW-0479">Metal-binding</keyword>
<dbReference type="GO" id="GO:0046872">
    <property type="term" value="F:metal ion binding"/>
    <property type="evidence" value="ECO:0007669"/>
    <property type="project" value="UniProtKB-UniRule"/>
</dbReference>
<evidence type="ECO:0000256" key="2">
    <source>
        <dbReference type="ARBA" id="ARBA00022438"/>
    </source>
</evidence>
<dbReference type="eggNOG" id="COG1363">
    <property type="taxonomic scope" value="Bacteria"/>
</dbReference>
<dbReference type="OrthoDB" id="9772053at2"/>
<dbReference type="HOGENOM" id="CLU_047249_1_0_0"/>
<dbReference type="Gene3D" id="2.40.30.40">
    <property type="entry name" value="Peptidase M42, domain 2"/>
    <property type="match status" value="1"/>
</dbReference>
<keyword evidence="3" id="KW-0645">Protease</keyword>
<feature type="active site" description="Proton acceptor" evidence="7">
    <location>
        <position position="211"/>
    </location>
</feature>
<dbReference type="SUPFAM" id="SSF101821">
    <property type="entry name" value="Aminopeptidase/glucanase lid domain"/>
    <property type="match status" value="1"/>
</dbReference>
<dbReference type="EMBL" id="CP007139">
    <property type="protein sequence ID" value="AIE85608.1"/>
    <property type="molecule type" value="Genomic_DNA"/>
</dbReference>
<comment type="similarity">
    <text evidence="1 6">Belongs to the peptidase M42 family.</text>
</comment>
<keyword evidence="5" id="KW-0378">Hydrolase</keyword>
<dbReference type="AlphaFoldDB" id="A0A068NPZ3"/>
<dbReference type="PANTHER" id="PTHR32481:SF0">
    <property type="entry name" value="AMINOPEPTIDASE YPDE-RELATED"/>
    <property type="match status" value="1"/>
</dbReference>
<evidence type="ECO:0000256" key="7">
    <source>
        <dbReference type="PIRSR" id="PIRSR001123-1"/>
    </source>
</evidence>
<name>A0A068NPZ3_FIMGI</name>
<evidence type="ECO:0000256" key="5">
    <source>
        <dbReference type="ARBA" id="ARBA00022801"/>
    </source>
</evidence>
<accession>A0A068NPZ3</accession>
<evidence type="ECO:0000256" key="3">
    <source>
        <dbReference type="ARBA" id="ARBA00022670"/>
    </source>
</evidence>
<feature type="binding site" evidence="8">
    <location>
        <position position="315"/>
    </location>
    <ligand>
        <name>Zn(2+)</name>
        <dbReference type="ChEBI" id="CHEBI:29105"/>
        <label>2</label>
    </ligand>
</feature>
<feature type="binding site" evidence="8">
    <location>
        <position position="212"/>
    </location>
    <ligand>
        <name>Zn(2+)</name>
        <dbReference type="ChEBI" id="CHEBI:29105"/>
        <label>2</label>
    </ligand>
</feature>
<protein>
    <submittedName>
        <fullName evidence="9">Glucanase</fullName>
    </submittedName>
</protein>
<keyword evidence="10" id="KW-1185">Reference proteome</keyword>
<organism evidence="9 10">
    <name type="scientific">Fimbriimonas ginsengisoli Gsoil 348</name>
    <dbReference type="NCBI Taxonomy" id="661478"/>
    <lineage>
        <taxon>Bacteria</taxon>
        <taxon>Bacillati</taxon>
        <taxon>Armatimonadota</taxon>
        <taxon>Fimbriimonadia</taxon>
        <taxon>Fimbriimonadales</taxon>
        <taxon>Fimbriimonadaceae</taxon>
        <taxon>Fimbriimonas</taxon>
    </lineage>
</organism>
<evidence type="ECO:0000256" key="1">
    <source>
        <dbReference type="ARBA" id="ARBA00006272"/>
    </source>
</evidence>
<dbReference type="STRING" id="661478.OP10G_2240"/>
<evidence type="ECO:0000256" key="4">
    <source>
        <dbReference type="ARBA" id="ARBA00022723"/>
    </source>
</evidence>
<dbReference type="RefSeq" id="WP_025225829.1">
    <property type="nucleotide sequence ID" value="NZ_CP007139.1"/>
</dbReference>
<feature type="binding site" evidence="8">
    <location>
        <position position="234"/>
    </location>
    <ligand>
        <name>Zn(2+)</name>
        <dbReference type="ChEBI" id="CHEBI:29105"/>
        <label>1</label>
    </ligand>
</feature>
<keyword evidence="2" id="KW-0031">Aminopeptidase</keyword>
<dbReference type="GO" id="GO:0004177">
    <property type="term" value="F:aminopeptidase activity"/>
    <property type="evidence" value="ECO:0007669"/>
    <property type="project" value="UniProtKB-UniRule"/>
</dbReference>
<proteinExistence type="inferred from homology"/>
<dbReference type="InterPro" id="IPR051464">
    <property type="entry name" value="Peptidase_M42_aminopept"/>
</dbReference>
<comment type="cofactor">
    <cofactor evidence="8">
        <name>a divalent metal cation</name>
        <dbReference type="ChEBI" id="CHEBI:60240"/>
    </cofactor>
    <text evidence="8">Binds 2 divalent metal cations per subunit.</text>
</comment>
<feature type="binding site" evidence="8">
    <location>
        <position position="62"/>
    </location>
    <ligand>
        <name>Zn(2+)</name>
        <dbReference type="ChEBI" id="CHEBI:29105"/>
        <label>1</label>
    </ligand>
</feature>